<proteinExistence type="predicted"/>
<keyword evidence="1" id="KW-1133">Transmembrane helix</keyword>
<sequence>MKNTVLNQIISELKYYQDYFLFLIVVLAGVFMKIYLAIQKGKKPRFSWFLAEAIISFFVAFSVYVVCDQYLNISKMFTYVICAWGGSLSTLIHSEVEELISSFFDGLKAMLKLKITKS</sequence>
<comment type="caution">
    <text evidence="2">The sequence shown here is derived from an EMBL/GenBank/DDBJ whole genome shotgun (WGS) entry which is preliminary data.</text>
</comment>
<evidence type="ECO:0000313" key="3">
    <source>
        <dbReference type="Proteomes" id="UP001151079"/>
    </source>
</evidence>
<accession>A0A9X2ZK02</accession>
<keyword evidence="1" id="KW-0812">Transmembrane</keyword>
<keyword evidence="1" id="KW-0472">Membrane</keyword>
<evidence type="ECO:0000256" key="1">
    <source>
        <dbReference type="SAM" id="Phobius"/>
    </source>
</evidence>
<feature type="transmembrane region" description="Helical" evidence="1">
    <location>
        <begin position="19"/>
        <end position="36"/>
    </location>
</feature>
<dbReference type="EMBL" id="JAOZEW010000016">
    <property type="protein sequence ID" value="MCV9929048.1"/>
    <property type="molecule type" value="Genomic_DNA"/>
</dbReference>
<reference evidence="2" key="1">
    <citation type="submission" date="2022-10" db="EMBL/GenBank/DDBJ databases">
        <title>Two novel species of Flavobacterium.</title>
        <authorList>
            <person name="Liu Q."/>
            <person name="Xin Y.-H."/>
        </authorList>
    </citation>
    <scope>NUCLEOTIDE SEQUENCE</scope>
    <source>
        <strain evidence="2">LS1R49</strain>
    </source>
</reference>
<gene>
    <name evidence="2" type="ORF">OIU83_15390</name>
</gene>
<keyword evidence="3" id="KW-1185">Reference proteome</keyword>
<dbReference type="AlphaFoldDB" id="A0A9X2ZK02"/>
<name>A0A9X2ZK02_9FLAO</name>
<feature type="transmembrane region" description="Helical" evidence="1">
    <location>
        <begin position="48"/>
        <end position="66"/>
    </location>
</feature>
<evidence type="ECO:0000313" key="2">
    <source>
        <dbReference type="EMBL" id="MCV9929048.1"/>
    </source>
</evidence>
<protein>
    <submittedName>
        <fullName evidence="2">Uncharacterized protein</fullName>
    </submittedName>
</protein>
<dbReference type="RefSeq" id="WP_264207149.1">
    <property type="nucleotide sequence ID" value="NZ_JAOZEW010000016.1"/>
</dbReference>
<organism evidence="2 3">
    <name type="scientific">Flavobacterium shii</name>
    <dbReference type="NCBI Taxonomy" id="2987687"/>
    <lineage>
        <taxon>Bacteria</taxon>
        <taxon>Pseudomonadati</taxon>
        <taxon>Bacteroidota</taxon>
        <taxon>Flavobacteriia</taxon>
        <taxon>Flavobacteriales</taxon>
        <taxon>Flavobacteriaceae</taxon>
        <taxon>Flavobacterium</taxon>
    </lineage>
</organism>
<dbReference type="Proteomes" id="UP001151079">
    <property type="component" value="Unassembled WGS sequence"/>
</dbReference>